<dbReference type="Proteomes" id="UP001549167">
    <property type="component" value="Unassembled WGS sequence"/>
</dbReference>
<evidence type="ECO:0000256" key="2">
    <source>
        <dbReference type="ARBA" id="ARBA00022840"/>
    </source>
</evidence>
<dbReference type="NCBIfam" id="TIGR00152">
    <property type="entry name" value="dephospho-CoA kinase"/>
    <property type="match status" value="1"/>
</dbReference>
<evidence type="ECO:0000313" key="6">
    <source>
        <dbReference type="Proteomes" id="UP001549167"/>
    </source>
</evidence>
<dbReference type="EC" id="2.7.1.24" evidence="3 4"/>
<keyword evidence="3 5" id="KW-0808">Transferase</keyword>
<dbReference type="InterPro" id="IPR027417">
    <property type="entry name" value="P-loop_NTPase"/>
</dbReference>
<reference evidence="5 6" key="1">
    <citation type="submission" date="2024-06" db="EMBL/GenBank/DDBJ databases">
        <title>Genomic Encyclopedia of Type Strains, Phase IV (KMG-IV): sequencing the most valuable type-strain genomes for metagenomic binning, comparative biology and taxonomic classification.</title>
        <authorList>
            <person name="Goeker M."/>
        </authorList>
    </citation>
    <scope>NUCLEOTIDE SEQUENCE [LARGE SCALE GENOMIC DNA]</scope>
    <source>
        <strain evidence="5 6">DSM 23520</strain>
    </source>
</reference>
<comment type="caution">
    <text evidence="5">The sequence shown here is derived from an EMBL/GenBank/DDBJ whole genome shotgun (WGS) entry which is preliminary data.</text>
</comment>
<dbReference type="GO" id="GO:0004140">
    <property type="term" value="F:dephospho-CoA kinase activity"/>
    <property type="evidence" value="ECO:0007669"/>
    <property type="project" value="UniProtKB-EC"/>
</dbReference>
<dbReference type="EMBL" id="JBEPMX010000002">
    <property type="protein sequence ID" value="MET3682616.1"/>
    <property type="molecule type" value="Genomic_DNA"/>
</dbReference>
<dbReference type="CDD" id="cd02022">
    <property type="entry name" value="DPCK"/>
    <property type="match status" value="1"/>
</dbReference>
<accession>A0ABV2KVK8</accession>
<protein>
    <recommendedName>
        <fullName evidence="3 4">Dephospho-CoA kinase</fullName>
        <ecNumber evidence="3 4">2.7.1.24</ecNumber>
    </recommendedName>
    <alternativeName>
        <fullName evidence="3">Dephosphocoenzyme A kinase</fullName>
    </alternativeName>
</protein>
<proteinExistence type="inferred from homology"/>
<name>A0ABV2KVK8_9BACI</name>
<dbReference type="PANTHER" id="PTHR10695">
    <property type="entry name" value="DEPHOSPHO-COA KINASE-RELATED"/>
    <property type="match status" value="1"/>
</dbReference>
<dbReference type="HAMAP" id="MF_00376">
    <property type="entry name" value="Dephospho_CoA_kinase"/>
    <property type="match status" value="1"/>
</dbReference>
<keyword evidence="3" id="KW-0173">Coenzyme A biosynthesis</keyword>
<keyword evidence="2 3" id="KW-0067">ATP-binding</keyword>
<keyword evidence="3" id="KW-0963">Cytoplasm</keyword>
<organism evidence="5 6">
    <name type="scientific">Alkalibacillus flavidus</name>
    <dbReference type="NCBI Taxonomy" id="546021"/>
    <lineage>
        <taxon>Bacteria</taxon>
        <taxon>Bacillati</taxon>
        <taxon>Bacillota</taxon>
        <taxon>Bacilli</taxon>
        <taxon>Bacillales</taxon>
        <taxon>Bacillaceae</taxon>
        <taxon>Alkalibacillus</taxon>
    </lineage>
</organism>
<sequence length="205" mass="23251">MSLVVGLTGSIATGKSTVSNMLTNWGIPVIDADRISRQVVEVGEPAYQQIVDTFGEEVLHDDKTLNREVLGSIVFKRDDERQKLNQIIHPHIRQTMLDQRDQLKEEGHPIIVMDIPLLFESELFDYVDKVLVVYVDPDVQLARLTERDQVSEDQALKRINAQIPITEKKKRADAIIDNGGTVESSREQLLSVLEKWEINTSSFKS</sequence>
<comment type="subcellular location">
    <subcellularLocation>
        <location evidence="3">Cytoplasm</location>
    </subcellularLocation>
</comment>
<dbReference type="PROSITE" id="PS51219">
    <property type="entry name" value="DPCK"/>
    <property type="match status" value="1"/>
</dbReference>
<evidence type="ECO:0000313" key="5">
    <source>
        <dbReference type="EMBL" id="MET3682616.1"/>
    </source>
</evidence>
<evidence type="ECO:0000256" key="1">
    <source>
        <dbReference type="ARBA" id="ARBA00022741"/>
    </source>
</evidence>
<dbReference type="PANTHER" id="PTHR10695:SF46">
    <property type="entry name" value="BIFUNCTIONAL COENZYME A SYNTHASE-RELATED"/>
    <property type="match status" value="1"/>
</dbReference>
<keyword evidence="3 5" id="KW-0418">Kinase</keyword>
<keyword evidence="6" id="KW-1185">Reference proteome</keyword>
<dbReference type="SUPFAM" id="SSF52540">
    <property type="entry name" value="P-loop containing nucleoside triphosphate hydrolases"/>
    <property type="match status" value="1"/>
</dbReference>
<feature type="binding site" evidence="3">
    <location>
        <begin position="12"/>
        <end position="17"/>
    </location>
    <ligand>
        <name>ATP</name>
        <dbReference type="ChEBI" id="CHEBI:30616"/>
    </ligand>
</feature>
<comment type="catalytic activity">
    <reaction evidence="3">
        <text>3'-dephospho-CoA + ATP = ADP + CoA + H(+)</text>
        <dbReference type="Rhea" id="RHEA:18245"/>
        <dbReference type="ChEBI" id="CHEBI:15378"/>
        <dbReference type="ChEBI" id="CHEBI:30616"/>
        <dbReference type="ChEBI" id="CHEBI:57287"/>
        <dbReference type="ChEBI" id="CHEBI:57328"/>
        <dbReference type="ChEBI" id="CHEBI:456216"/>
        <dbReference type="EC" id="2.7.1.24"/>
    </reaction>
</comment>
<keyword evidence="1 3" id="KW-0547">Nucleotide-binding</keyword>
<dbReference type="Pfam" id="PF01121">
    <property type="entry name" value="CoaE"/>
    <property type="match status" value="1"/>
</dbReference>
<evidence type="ECO:0000256" key="3">
    <source>
        <dbReference type="HAMAP-Rule" id="MF_00376"/>
    </source>
</evidence>
<dbReference type="RefSeq" id="WP_354219230.1">
    <property type="nucleotide sequence ID" value="NZ_JBEPMX010000002.1"/>
</dbReference>
<comment type="pathway">
    <text evidence="3">Cofactor biosynthesis; coenzyme A biosynthesis; CoA from (R)-pantothenate: step 5/5.</text>
</comment>
<gene>
    <name evidence="3" type="primary">coaE</name>
    <name evidence="5" type="ORF">ABID56_000697</name>
</gene>
<comment type="similarity">
    <text evidence="3">Belongs to the CoaE family.</text>
</comment>
<dbReference type="InterPro" id="IPR001977">
    <property type="entry name" value="Depp_CoAkinase"/>
</dbReference>
<dbReference type="Gene3D" id="3.40.50.300">
    <property type="entry name" value="P-loop containing nucleotide triphosphate hydrolases"/>
    <property type="match status" value="1"/>
</dbReference>
<comment type="function">
    <text evidence="3">Catalyzes the phosphorylation of the 3'-hydroxyl group of dephosphocoenzyme A to form coenzyme A.</text>
</comment>
<evidence type="ECO:0000256" key="4">
    <source>
        <dbReference type="NCBIfam" id="TIGR00152"/>
    </source>
</evidence>